<proteinExistence type="predicted"/>
<protein>
    <recommendedName>
        <fullName evidence="2">Laminin G domain-containing protein</fullName>
    </recommendedName>
</protein>
<dbReference type="AlphaFoldDB" id="A0ABD2M6F8"/>
<gene>
    <name evidence="3" type="ORF">niasHT_000539</name>
</gene>
<dbReference type="SUPFAM" id="SSF49899">
    <property type="entry name" value="Concanavalin A-like lectins/glucanases"/>
    <property type="match status" value="1"/>
</dbReference>
<evidence type="ECO:0000259" key="2">
    <source>
        <dbReference type="PROSITE" id="PS50025"/>
    </source>
</evidence>
<evidence type="ECO:0000313" key="3">
    <source>
        <dbReference type="EMBL" id="KAL3122320.1"/>
    </source>
</evidence>
<dbReference type="InterPro" id="IPR001791">
    <property type="entry name" value="Laminin_G"/>
</dbReference>
<reference evidence="3 4" key="1">
    <citation type="submission" date="2024-10" db="EMBL/GenBank/DDBJ databases">
        <authorList>
            <person name="Kim D."/>
        </authorList>
    </citation>
    <scope>NUCLEOTIDE SEQUENCE [LARGE SCALE GENOMIC DNA]</scope>
    <source>
        <strain evidence="3">BH-2024</strain>
    </source>
</reference>
<name>A0ABD2M6F8_9BILA</name>
<dbReference type="CDD" id="cd00110">
    <property type="entry name" value="LamG"/>
    <property type="match status" value="1"/>
</dbReference>
<dbReference type="InterPro" id="IPR050372">
    <property type="entry name" value="Neurexin-related_CASP"/>
</dbReference>
<evidence type="ECO:0000256" key="1">
    <source>
        <dbReference type="PROSITE-ProRule" id="PRU00122"/>
    </source>
</evidence>
<keyword evidence="4" id="KW-1185">Reference proteome</keyword>
<dbReference type="Gene3D" id="2.60.120.200">
    <property type="match status" value="1"/>
</dbReference>
<evidence type="ECO:0000313" key="4">
    <source>
        <dbReference type="Proteomes" id="UP001620626"/>
    </source>
</evidence>
<accession>A0ABD2M6F8</accession>
<comment type="caution">
    <text evidence="3">The sequence shown here is derived from an EMBL/GenBank/DDBJ whole genome shotgun (WGS) entry which is preliminary data.</text>
</comment>
<dbReference type="SMART" id="SM00282">
    <property type="entry name" value="LamG"/>
    <property type="match status" value="1"/>
</dbReference>
<sequence>MENFPEFSGHVLESVAFYQSGPVKLNFIALADQGYGQSHVQTFGDLSYSCSPNAQVPEVFAFNSGKNFTKLPAWKSPSRGTLAFQFRTLLPEGLLLYHGQINCPNFTICDYLAFELIDGHLMAFAKALNDGHWHSVVMERIINWTIFQMSLFMWLTVDGHGGVGAPTTVHQYPSTVWTIGLRIGFVGCLKNIRVNGINAQIAHAFRAATQHLSSAEIRDVHGRDESAAAPLSAGCPFSFAVDYCSFGASPRGGGTAAPCRNGGICSNAHNAHRASSCPISAWLFRCRLRASALSTAGGGWQSEAEDILVKFRLPPASTKMTGGTGSGLMVPFAQQFTNSF</sequence>
<dbReference type="Proteomes" id="UP001620626">
    <property type="component" value="Unassembled WGS sequence"/>
</dbReference>
<dbReference type="Pfam" id="PF02210">
    <property type="entry name" value="Laminin_G_2"/>
    <property type="match status" value="1"/>
</dbReference>
<comment type="caution">
    <text evidence="1">Lacks conserved residue(s) required for the propagation of feature annotation.</text>
</comment>
<dbReference type="InterPro" id="IPR013320">
    <property type="entry name" value="ConA-like_dom_sf"/>
</dbReference>
<feature type="domain" description="Laminin G" evidence="2">
    <location>
        <begin position="58"/>
        <end position="235"/>
    </location>
</feature>
<dbReference type="PROSITE" id="PS50025">
    <property type="entry name" value="LAM_G_DOMAIN"/>
    <property type="match status" value="1"/>
</dbReference>
<dbReference type="EMBL" id="JBICBT010000141">
    <property type="protein sequence ID" value="KAL3122320.1"/>
    <property type="molecule type" value="Genomic_DNA"/>
</dbReference>
<dbReference type="PANTHER" id="PTHR15036">
    <property type="entry name" value="PIKACHURIN-LIKE PROTEIN"/>
    <property type="match status" value="1"/>
</dbReference>
<dbReference type="PANTHER" id="PTHR15036:SF89">
    <property type="entry name" value="NEUREXIN 1, ISOFORM F"/>
    <property type="match status" value="1"/>
</dbReference>
<organism evidence="3 4">
    <name type="scientific">Heterodera trifolii</name>
    <dbReference type="NCBI Taxonomy" id="157864"/>
    <lineage>
        <taxon>Eukaryota</taxon>
        <taxon>Metazoa</taxon>
        <taxon>Ecdysozoa</taxon>
        <taxon>Nematoda</taxon>
        <taxon>Chromadorea</taxon>
        <taxon>Rhabditida</taxon>
        <taxon>Tylenchina</taxon>
        <taxon>Tylenchomorpha</taxon>
        <taxon>Tylenchoidea</taxon>
        <taxon>Heteroderidae</taxon>
        <taxon>Heteroderinae</taxon>
        <taxon>Heterodera</taxon>
    </lineage>
</organism>